<feature type="region of interest" description="Disordered" evidence="5">
    <location>
        <begin position="865"/>
        <end position="906"/>
    </location>
</feature>
<keyword evidence="1 4" id="KW-0853">WD repeat</keyword>
<dbReference type="OrthoDB" id="407965at2759"/>
<dbReference type="PANTHER" id="PTHR19848">
    <property type="entry name" value="WD40 REPEAT PROTEIN"/>
    <property type="match status" value="1"/>
</dbReference>
<dbReference type="Proteomes" id="UP000604046">
    <property type="component" value="Unassembled WGS sequence"/>
</dbReference>
<evidence type="ECO:0000313" key="6">
    <source>
        <dbReference type="EMBL" id="CAE7528971.1"/>
    </source>
</evidence>
<dbReference type="InterPro" id="IPR011992">
    <property type="entry name" value="EF-hand-dom_pair"/>
</dbReference>
<dbReference type="CDD" id="cd00200">
    <property type="entry name" value="WD40"/>
    <property type="match status" value="1"/>
</dbReference>
<protein>
    <submittedName>
        <fullName evidence="6">RACK1 protein</fullName>
    </submittedName>
</protein>
<feature type="repeat" description="WD" evidence="4">
    <location>
        <begin position="196"/>
        <end position="229"/>
    </location>
</feature>
<keyword evidence="3" id="KW-0040">ANK repeat</keyword>
<dbReference type="SMART" id="SM00248">
    <property type="entry name" value="ANK"/>
    <property type="match status" value="3"/>
</dbReference>
<dbReference type="SUPFAM" id="SSF48403">
    <property type="entry name" value="Ankyrin repeat"/>
    <property type="match status" value="1"/>
</dbReference>
<dbReference type="PROSITE" id="PS50294">
    <property type="entry name" value="WD_REPEATS_REGION"/>
    <property type="match status" value="3"/>
</dbReference>
<dbReference type="Pfam" id="PF00023">
    <property type="entry name" value="Ank"/>
    <property type="match status" value="1"/>
</dbReference>
<dbReference type="InterPro" id="IPR001680">
    <property type="entry name" value="WD40_rpt"/>
</dbReference>
<proteinExistence type="predicted"/>
<dbReference type="EMBL" id="CAJNDS010002568">
    <property type="protein sequence ID" value="CAE7528971.1"/>
    <property type="molecule type" value="Genomic_DNA"/>
</dbReference>
<dbReference type="InterPro" id="IPR015943">
    <property type="entry name" value="WD40/YVTN_repeat-like_dom_sf"/>
</dbReference>
<feature type="region of interest" description="Disordered" evidence="5">
    <location>
        <begin position="788"/>
        <end position="830"/>
    </location>
</feature>
<feature type="repeat" description="WD" evidence="4">
    <location>
        <begin position="246"/>
        <end position="287"/>
    </location>
</feature>
<evidence type="ECO:0000256" key="5">
    <source>
        <dbReference type="SAM" id="MobiDB-lite"/>
    </source>
</evidence>
<feature type="repeat" description="WD" evidence="4">
    <location>
        <begin position="385"/>
        <end position="423"/>
    </location>
</feature>
<feature type="repeat" description="ANK" evidence="3">
    <location>
        <begin position="599"/>
        <end position="631"/>
    </location>
</feature>
<comment type="caution">
    <text evidence="6">The sequence shown here is derived from an EMBL/GenBank/DDBJ whole genome shotgun (WGS) entry which is preliminary data.</text>
</comment>
<sequence>MLALGLAEEELPATAALSHSASKAALDQLFAELVDPGNKGVVGYEDFAWLHTRLMFYNGRPTSITDRLQSLGGTYPQQVFRKFDLNQDTLLDKAEWNEYASSLVSVLGRAYLKDACKGLLREQQEQESKKVAGALAWRYDDQASRQMLEKVSCAQHLGREHEDVIEGLLRKFADPNQVALALERYVWQSLSCPLRLKEHTDGISSLAFAEDGERLLSASRDGTLRLWELTGDVEKIRELGESSKVLRGHRGPVSCVAMSRDGKHAVSSSWDTTLKYWSLDTGRCLRTFKGHEGHVNCVCFSAADDMEFLSVSSDRTARCWATTGSELGRLKDPDCACCHDDWITAVAHVPGDFTTKKAVTCGWDRQIRVWDSGARTILSVLPCMHTAAVHAVEISPDGSLLASGGRDGTVLLWDVQETKLLLALEVGHCVNALVYNPMQYWLAVATDEGVEVWELEQKSRMALLTPGPAAAGSIATTLRWTPQGKSLLVGYSTGVVEVYKQRVLRLLMLGEIGGDNTGVENEETALHSQQLIDKAAELTAKDARDLLLKGASVNYRNDRGWSPLTAAVFWNNHEYVECLVKLPHKSTRTALQADLPDSRGRTALHVAARKGLTELVPLILGSRANPDARDSDGWTALHHAVFNGHSETARAPLLEPSVTVLGISTEGPFLSLLQVIRVKVDFHLLFARLTSSMSLDKSAQAMARPRREGGVRGFSAKPRVDPSPTVDLGDLTQGCPLLDEVPCQRLLEGFDLNQARELYQSLTEDQKEQLATQGLDPRGCFEANLQTGAKEGRVPMTRSRREGGVRGFSAKPREPPPPPPPVEDLGDLTQGCPLLDEVPCQRLVEGIDLNQARQLYESLTEDQKEQLASQGLDPRGCFEANLETGADKGPAQLAQQRRFSWYSGGK</sequence>
<dbReference type="PROSITE" id="PS50088">
    <property type="entry name" value="ANK_REPEAT"/>
    <property type="match status" value="1"/>
</dbReference>
<dbReference type="FunFam" id="2.130.10.10:FF:000615">
    <property type="entry name" value="Receptor for activated C kinase 1"/>
    <property type="match status" value="1"/>
</dbReference>
<keyword evidence="2" id="KW-0677">Repeat</keyword>
<dbReference type="PRINTS" id="PR00320">
    <property type="entry name" value="GPROTEINBRPT"/>
</dbReference>
<dbReference type="InterPro" id="IPR002110">
    <property type="entry name" value="Ankyrin_rpt"/>
</dbReference>
<dbReference type="Gene3D" id="1.25.40.20">
    <property type="entry name" value="Ankyrin repeat-containing domain"/>
    <property type="match status" value="1"/>
</dbReference>
<dbReference type="SUPFAM" id="SSF47473">
    <property type="entry name" value="EF-hand"/>
    <property type="match status" value="1"/>
</dbReference>
<dbReference type="InterPro" id="IPR020472">
    <property type="entry name" value="WD40_PAC1"/>
</dbReference>
<evidence type="ECO:0000256" key="4">
    <source>
        <dbReference type="PROSITE-ProRule" id="PRU00221"/>
    </source>
</evidence>
<feature type="repeat" description="WD" evidence="4">
    <location>
        <begin position="288"/>
        <end position="320"/>
    </location>
</feature>
<dbReference type="PROSITE" id="PS50082">
    <property type="entry name" value="WD_REPEATS_2"/>
    <property type="match status" value="4"/>
</dbReference>
<dbReference type="AlphaFoldDB" id="A0A812TK41"/>
<dbReference type="Pfam" id="PF00400">
    <property type="entry name" value="WD40"/>
    <property type="match status" value="5"/>
</dbReference>
<dbReference type="SMART" id="SM00320">
    <property type="entry name" value="WD40"/>
    <property type="match status" value="7"/>
</dbReference>
<evidence type="ECO:0000313" key="7">
    <source>
        <dbReference type="Proteomes" id="UP000604046"/>
    </source>
</evidence>
<accession>A0A812TK41</accession>
<gene>
    <name evidence="6" type="primary">RACK1</name>
    <name evidence="6" type="ORF">SNAT2548_LOCUS29623</name>
</gene>
<keyword evidence="7" id="KW-1185">Reference proteome</keyword>
<dbReference type="PROSITE" id="PS00678">
    <property type="entry name" value="WD_REPEATS_1"/>
    <property type="match status" value="2"/>
</dbReference>
<dbReference type="PANTHER" id="PTHR19848:SF8">
    <property type="entry name" value="F-BOX AND WD REPEAT DOMAIN CONTAINING 7"/>
    <property type="match status" value="1"/>
</dbReference>
<evidence type="ECO:0000256" key="1">
    <source>
        <dbReference type="ARBA" id="ARBA00022574"/>
    </source>
</evidence>
<dbReference type="PROSITE" id="PS50297">
    <property type="entry name" value="ANK_REP_REGION"/>
    <property type="match status" value="1"/>
</dbReference>
<dbReference type="Pfam" id="PF12796">
    <property type="entry name" value="Ank_2"/>
    <property type="match status" value="1"/>
</dbReference>
<dbReference type="Gene3D" id="2.130.10.10">
    <property type="entry name" value="YVTN repeat-like/Quinoprotein amine dehydrogenase"/>
    <property type="match status" value="2"/>
</dbReference>
<name>A0A812TK41_9DINO</name>
<feature type="region of interest" description="Disordered" evidence="5">
    <location>
        <begin position="700"/>
        <end position="727"/>
    </location>
</feature>
<evidence type="ECO:0000256" key="3">
    <source>
        <dbReference type="PROSITE-ProRule" id="PRU00023"/>
    </source>
</evidence>
<dbReference type="InterPro" id="IPR019775">
    <property type="entry name" value="WD40_repeat_CS"/>
</dbReference>
<organism evidence="6 7">
    <name type="scientific">Symbiodinium natans</name>
    <dbReference type="NCBI Taxonomy" id="878477"/>
    <lineage>
        <taxon>Eukaryota</taxon>
        <taxon>Sar</taxon>
        <taxon>Alveolata</taxon>
        <taxon>Dinophyceae</taxon>
        <taxon>Suessiales</taxon>
        <taxon>Symbiodiniaceae</taxon>
        <taxon>Symbiodinium</taxon>
    </lineage>
</organism>
<reference evidence="6" key="1">
    <citation type="submission" date="2021-02" db="EMBL/GenBank/DDBJ databases">
        <authorList>
            <person name="Dougan E. K."/>
            <person name="Rhodes N."/>
            <person name="Thang M."/>
            <person name="Chan C."/>
        </authorList>
    </citation>
    <scope>NUCLEOTIDE SEQUENCE</scope>
</reference>
<dbReference type="InterPro" id="IPR036770">
    <property type="entry name" value="Ankyrin_rpt-contain_sf"/>
</dbReference>
<evidence type="ECO:0000256" key="2">
    <source>
        <dbReference type="ARBA" id="ARBA00022737"/>
    </source>
</evidence>
<dbReference type="InterPro" id="IPR036322">
    <property type="entry name" value="WD40_repeat_dom_sf"/>
</dbReference>
<dbReference type="SUPFAM" id="SSF50978">
    <property type="entry name" value="WD40 repeat-like"/>
    <property type="match status" value="1"/>
</dbReference>